<organism evidence="3 4">
    <name type="scientific">Pajaroellobacter abortibovis</name>
    <dbReference type="NCBI Taxonomy" id="1882918"/>
    <lineage>
        <taxon>Bacteria</taxon>
        <taxon>Pseudomonadati</taxon>
        <taxon>Myxococcota</taxon>
        <taxon>Polyangia</taxon>
        <taxon>Polyangiales</taxon>
        <taxon>Polyangiaceae</taxon>
    </lineage>
</organism>
<dbReference type="SUPFAM" id="SSF63411">
    <property type="entry name" value="LuxS/MPP-like metallohydrolase"/>
    <property type="match status" value="2"/>
</dbReference>
<dbReference type="EMBL" id="CP016908">
    <property type="protein sequence ID" value="APR99981.1"/>
    <property type="molecule type" value="Genomic_DNA"/>
</dbReference>
<dbReference type="InterPro" id="IPR011765">
    <property type="entry name" value="Pept_M16_N"/>
</dbReference>
<protein>
    <recommendedName>
        <fullName evidence="5">Peptidase M16 C-terminal domain-containing protein</fullName>
    </recommendedName>
</protein>
<evidence type="ECO:0008006" key="5">
    <source>
        <dbReference type="Google" id="ProtNLM"/>
    </source>
</evidence>
<dbReference type="InterPro" id="IPR011249">
    <property type="entry name" value="Metalloenz_LuxS/M16"/>
</dbReference>
<accession>A0A1L6MWT5</accession>
<dbReference type="PANTHER" id="PTHR11851:SF224">
    <property type="entry name" value="PROCESSING PROTEASE"/>
    <property type="match status" value="1"/>
</dbReference>
<dbReference type="STRING" id="1882918.BCY86_04255"/>
<reference evidence="3 4" key="1">
    <citation type="submission" date="2016-08" db="EMBL/GenBank/DDBJ databases">
        <title>Identification and validation of antigenic proteins from Pajaroellobacter abortibovis using de-novo genome sequence assembly and reverse vaccinology.</title>
        <authorList>
            <person name="Welly B.T."/>
            <person name="Miller M.R."/>
            <person name="Stott J.L."/>
            <person name="Blanchard M.T."/>
            <person name="Islas-Trejo A.D."/>
            <person name="O'Rourke S.M."/>
            <person name="Young A.E."/>
            <person name="Medrano J.F."/>
            <person name="Van Eenennaam A.L."/>
        </authorList>
    </citation>
    <scope>NUCLEOTIDE SEQUENCE [LARGE SCALE GENOMIC DNA]</scope>
    <source>
        <strain evidence="3 4">BTF92-0548A/99-0131</strain>
    </source>
</reference>
<evidence type="ECO:0000313" key="3">
    <source>
        <dbReference type="EMBL" id="APR99981.1"/>
    </source>
</evidence>
<dbReference type="Pfam" id="PF05193">
    <property type="entry name" value="Peptidase_M16_C"/>
    <property type="match status" value="1"/>
</dbReference>
<dbReference type="Pfam" id="PF00675">
    <property type="entry name" value="Peptidase_M16"/>
    <property type="match status" value="1"/>
</dbReference>
<dbReference type="Proteomes" id="UP000185544">
    <property type="component" value="Chromosome"/>
</dbReference>
<dbReference type="RefSeq" id="WP_075276648.1">
    <property type="nucleotide sequence ID" value="NZ_CP016908.1"/>
</dbReference>
<evidence type="ECO:0000313" key="4">
    <source>
        <dbReference type="Proteomes" id="UP000185544"/>
    </source>
</evidence>
<dbReference type="AlphaFoldDB" id="A0A1L6MWT5"/>
<evidence type="ECO:0000259" key="2">
    <source>
        <dbReference type="Pfam" id="PF05193"/>
    </source>
</evidence>
<feature type="domain" description="Peptidase M16 N-terminal" evidence="1">
    <location>
        <begin position="39"/>
        <end position="153"/>
    </location>
</feature>
<evidence type="ECO:0000259" key="1">
    <source>
        <dbReference type="Pfam" id="PF00675"/>
    </source>
</evidence>
<sequence>MTQRFLTSEKTVAFLEESHLLPLVSIVIAIRIPWIGMQEGLALMTARMLRRGCARLSSIRTEEAIDQLGGELSIHASPTFLHIHVQVISRNVEAFIDLLGEIIRTPLFLKEEFEKLKKETLAEIIEGRDHDRHLAQLAFYQGLFGDHPYGKSSLGSHGSVESFHIETIRAFFKQHFIPENIILGFAGDLSEKQAHTYSAKLLSGLPKMSIEQAPFSHSDPELPFHGRKLILVDKPERTQTQILIGTFGTSPHDSDHTALLVANGIFGGTFTSRLMREIRSKRGWSYGASSYLEIDQCRHAFWMGTFPASTDAAACIALQLQMYASFLENGVSRREVEFIKRYLLRSRVFDIDTPSKRLSQALSVELLKLPPTYYSDYPKRVKAITAEQTNEAIRLRLSASDLLITVVGTAQEILQPIQEATAPLSQCTILPFTSV</sequence>
<keyword evidence="4" id="KW-1185">Reference proteome</keyword>
<dbReference type="OrthoDB" id="9811314at2"/>
<proteinExistence type="predicted"/>
<gene>
    <name evidence="3" type="ORF">BCY86_04255</name>
</gene>
<dbReference type="InterPro" id="IPR007863">
    <property type="entry name" value="Peptidase_M16_C"/>
</dbReference>
<dbReference type="Gene3D" id="3.30.830.10">
    <property type="entry name" value="Metalloenzyme, LuxS/M16 peptidase-like"/>
    <property type="match status" value="2"/>
</dbReference>
<dbReference type="InterPro" id="IPR050361">
    <property type="entry name" value="MPP/UQCRC_Complex"/>
</dbReference>
<dbReference type="PANTHER" id="PTHR11851">
    <property type="entry name" value="METALLOPROTEASE"/>
    <property type="match status" value="1"/>
</dbReference>
<dbReference type="KEGG" id="pabo:BCY86_04255"/>
<feature type="domain" description="Peptidase M16 C-terminal" evidence="2">
    <location>
        <begin position="165"/>
        <end position="342"/>
    </location>
</feature>
<name>A0A1L6MWT5_9BACT</name>
<dbReference type="GO" id="GO:0046872">
    <property type="term" value="F:metal ion binding"/>
    <property type="evidence" value="ECO:0007669"/>
    <property type="project" value="InterPro"/>
</dbReference>